<organism evidence="2 3">
    <name type="scientific">Metarhizobium album</name>
    <dbReference type="NCBI Taxonomy" id="2182425"/>
    <lineage>
        <taxon>Bacteria</taxon>
        <taxon>Pseudomonadati</taxon>
        <taxon>Pseudomonadota</taxon>
        <taxon>Alphaproteobacteria</taxon>
        <taxon>Hyphomicrobiales</taxon>
        <taxon>Rhizobiaceae</taxon>
        <taxon>Metarhizobium</taxon>
    </lineage>
</organism>
<dbReference type="AlphaFoldDB" id="A0A2U2DV02"/>
<evidence type="ECO:0000256" key="1">
    <source>
        <dbReference type="SAM" id="MobiDB-lite"/>
    </source>
</evidence>
<feature type="compositionally biased region" description="Low complexity" evidence="1">
    <location>
        <begin position="1"/>
        <end position="14"/>
    </location>
</feature>
<dbReference type="RefSeq" id="WP_109457235.1">
    <property type="nucleotide sequence ID" value="NZ_QFBC01000002.1"/>
</dbReference>
<reference evidence="2 3" key="1">
    <citation type="submission" date="2018-05" db="EMBL/GenBank/DDBJ databases">
        <title>The draft genome of strain NS-104.</title>
        <authorList>
            <person name="Hang P."/>
            <person name="Jiang J."/>
        </authorList>
    </citation>
    <scope>NUCLEOTIDE SEQUENCE [LARGE SCALE GENOMIC DNA]</scope>
    <source>
        <strain evidence="2 3">NS-104</strain>
    </source>
</reference>
<feature type="region of interest" description="Disordered" evidence="1">
    <location>
        <begin position="1"/>
        <end position="25"/>
    </location>
</feature>
<dbReference type="OrthoDB" id="7223544at2"/>
<evidence type="ECO:0000313" key="3">
    <source>
        <dbReference type="Proteomes" id="UP000245252"/>
    </source>
</evidence>
<protein>
    <submittedName>
        <fullName evidence="2">Uncharacterized protein</fullName>
    </submittedName>
</protein>
<accession>A0A2U2DV02</accession>
<dbReference type="EMBL" id="QFBC01000002">
    <property type="protein sequence ID" value="PWE57132.1"/>
    <property type="molecule type" value="Genomic_DNA"/>
</dbReference>
<evidence type="ECO:0000313" key="2">
    <source>
        <dbReference type="EMBL" id="PWE57132.1"/>
    </source>
</evidence>
<keyword evidence="3" id="KW-1185">Reference proteome</keyword>
<dbReference type="Proteomes" id="UP000245252">
    <property type="component" value="Unassembled WGS sequence"/>
</dbReference>
<sequence>MINVRPGRLPKPSGSSGGGRQPSSAPLIYPAPKMGLITTAGLADEISGAAAVLDNWLPTLRGARIRGGSAKAGLVEDLTSLISAFRYKFATVEKLFMSTSSAIYDVSNPPALPDAITADVDGLTGGDWSTFQHANSSGGYLIAVNGQDERQVFDGVAWSTTPEITFEDGDPTTSATFSHGWVFKKREFFIKAGTLDAYYLSLTDNIGGEAKVFPLGGEFSKGGSLITGFTWSFESGDGPNSYCVFVTSEGEAVVYAGSDPEADFVKVGVYQLGKPLGKNAYLPINGDVLVCTIPGLRSMSSVLQRGTDQPALSQAIEEEWSRAAVSTGDGWRMTWWEEQNLILISFPPTVVVPDTTFVLHSQTKCWSFIRNWPANCFGTREGRLFFGGLEGIVWSADATGSDDGQPFQATYLSQFIAAGKFGQRKAASLAQMYFRGKEAPNVMLFARADGDTSIPTQSTVTVGNENASVWDIGLWDVAVWDEVSSLQRFNNRQNVRAHGETLAVGCAVTSSGPYQLTLQIDLATLQTHVGEMVA</sequence>
<comment type="caution">
    <text evidence="2">The sequence shown here is derived from an EMBL/GenBank/DDBJ whole genome shotgun (WGS) entry which is preliminary data.</text>
</comment>
<proteinExistence type="predicted"/>
<name>A0A2U2DV02_9HYPH</name>
<gene>
    <name evidence="2" type="ORF">DEM27_05690</name>
</gene>